<dbReference type="InterPro" id="IPR011990">
    <property type="entry name" value="TPR-like_helical_dom_sf"/>
</dbReference>
<dbReference type="InterPro" id="IPR036779">
    <property type="entry name" value="LysM_dom_sf"/>
</dbReference>
<dbReference type="SMART" id="SM01043">
    <property type="entry name" value="BTAD"/>
    <property type="match status" value="1"/>
</dbReference>
<dbReference type="Proteomes" id="UP001499854">
    <property type="component" value="Unassembled WGS sequence"/>
</dbReference>
<evidence type="ECO:0000256" key="2">
    <source>
        <dbReference type="SAM" id="Phobius"/>
    </source>
</evidence>
<dbReference type="Pfam" id="PF03704">
    <property type="entry name" value="BTAD"/>
    <property type="match status" value="1"/>
</dbReference>
<dbReference type="InterPro" id="IPR005158">
    <property type="entry name" value="BTAD"/>
</dbReference>
<feature type="region of interest" description="Disordered" evidence="1">
    <location>
        <begin position="440"/>
        <end position="472"/>
    </location>
</feature>
<organism evidence="4 5">
    <name type="scientific">Catenulispora subtropica</name>
    <dbReference type="NCBI Taxonomy" id="450798"/>
    <lineage>
        <taxon>Bacteria</taxon>
        <taxon>Bacillati</taxon>
        <taxon>Actinomycetota</taxon>
        <taxon>Actinomycetes</taxon>
        <taxon>Catenulisporales</taxon>
        <taxon>Catenulisporaceae</taxon>
        <taxon>Catenulispora</taxon>
    </lineage>
</organism>
<reference evidence="5" key="1">
    <citation type="journal article" date="2019" name="Int. J. Syst. Evol. Microbiol.">
        <title>The Global Catalogue of Microorganisms (GCM) 10K type strain sequencing project: providing services to taxonomists for standard genome sequencing and annotation.</title>
        <authorList>
            <consortium name="The Broad Institute Genomics Platform"/>
            <consortium name="The Broad Institute Genome Sequencing Center for Infectious Disease"/>
            <person name="Wu L."/>
            <person name="Ma J."/>
        </authorList>
    </citation>
    <scope>NUCLEOTIDE SEQUENCE [LARGE SCALE GENOMIC DNA]</scope>
    <source>
        <strain evidence="5">JCM 16013</strain>
    </source>
</reference>
<evidence type="ECO:0000256" key="1">
    <source>
        <dbReference type="SAM" id="MobiDB-lite"/>
    </source>
</evidence>
<dbReference type="SUPFAM" id="SSF48452">
    <property type="entry name" value="TPR-like"/>
    <property type="match status" value="1"/>
</dbReference>
<feature type="domain" description="LysM" evidence="3">
    <location>
        <begin position="201"/>
        <end position="257"/>
    </location>
</feature>
<dbReference type="InterPro" id="IPR051677">
    <property type="entry name" value="AfsR-DnrI-RedD_regulator"/>
</dbReference>
<dbReference type="EMBL" id="BAAAQM010000071">
    <property type="protein sequence ID" value="GAA2001450.1"/>
    <property type="molecule type" value="Genomic_DNA"/>
</dbReference>
<dbReference type="CDD" id="cd00118">
    <property type="entry name" value="LysM"/>
    <property type="match status" value="1"/>
</dbReference>
<feature type="compositionally biased region" description="Low complexity" evidence="1">
    <location>
        <begin position="282"/>
        <end position="292"/>
    </location>
</feature>
<dbReference type="Gene3D" id="3.10.350.10">
    <property type="entry name" value="LysM domain"/>
    <property type="match status" value="1"/>
</dbReference>
<feature type="region of interest" description="Disordered" evidence="1">
    <location>
        <begin position="735"/>
        <end position="846"/>
    </location>
</feature>
<evidence type="ECO:0000313" key="4">
    <source>
        <dbReference type="EMBL" id="GAA2001450.1"/>
    </source>
</evidence>
<dbReference type="InterPro" id="IPR018392">
    <property type="entry name" value="LysM"/>
</dbReference>
<feature type="compositionally biased region" description="Basic and acidic residues" evidence="1">
    <location>
        <begin position="752"/>
        <end position="770"/>
    </location>
</feature>
<keyword evidence="2" id="KW-1133">Transmembrane helix</keyword>
<feature type="region of interest" description="Disordered" evidence="1">
    <location>
        <begin position="1"/>
        <end position="24"/>
    </location>
</feature>
<evidence type="ECO:0000259" key="3">
    <source>
        <dbReference type="PROSITE" id="PS51782"/>
    </source>
</evidence>
<keyword evidence="2" id="KW-0812">Transmembrane</keyword>
<sequence length="1143" mass="120034">MSPVPPTSTCRRPNATDRKASTVTARRTPAPIRAIVAVFKAVFLTVRAAFAVALGAAVLGGLPWALVRFAGWPLPHHMLSAGQLKTDLTSPILGDQFYLNAIAIVLWFLWSILAFSFLLELIYAVRRIPAPHVPGLGPAQLLAGFLITAIGVTALLGRSAAPARAEVSTVVPKARTATTAPATISTPSGLRSASALPVRESVHHVVPGDSLYKIAEQDLGDGQDWPALFKANAGVVQHDGQRLSDPNLILPGWDITIPGAATMPATAAPAPALTPQVAAPVTTIPATPAPDTRSATVPSHPVPSPAHQAPTAPEGSAPSSSRPVPTAPARSVGERPAASSARHADGRGGAGSGLWIELAGGGVIAASTLLALRAAAGRRHKLRSLWANPYWPRPGEVKPLDTPQMPRALRPARTIPLTSAEPQDTEELVEISLLDAFGAPADATTPRNDQKSEIVPPGAMPAGQGREPYAQAGEPTQAAVLAVPSAPDADQDREDDAPVWMPVAVTSDGTSVGLADLFPGLGLSGPGALGAARAIAAAVLSSRSPEEFGSILLIPRADAALLLDVPEAQVDQLCRDVWHLRIAEDLDAAVTDLAMDAAARNAALADNDVPDFEALAEIDELLDDPEPVVLLAVTRGAPDERTKASLVQPQHLRLHSVLLGAHPAGANWRIDADGEVLSGAAETGVYAFNLSTAGLRSALDVVTGPADRPLIVATDPRGPLAAPDSIEAAAIDEPNDAAPTEPADASSLTDTDGSRAGDADEHVGTDRVPAEADNDEVTQVEQPHGAGDDPSPFQVGAEPAREPSARDDAESEQHRRSGDGAASSAAPPPAPVPDPPRASAGSAGSRERFGAGLARLAELDADDAGATLKQIQEILQRFSSTPCQIRVLGPSTLTTFTGPVEGNVREGSRKLAVLLALHHARGRSTKELGVLWPDVPEGKLAHIRKNDLYDLRRSLKRDILAGRGPRHGYAAEFVPRRSGRYHLDLNYVGVDLACFEQLRAITARATDTEVRKAAATAALSLYSGELAEGMDEDWMIAPRVAVRRDALATASLLAQLATEAGDDERALTWWERARSIDDNEEVYRQIMKAQGRLGRRADIIATRDLLEQKLEPLGESASHATRMVLAELLSEQRGIPRDRIGTP</sequence>
<protein>
    <recommendedName>
        <fullName evidence="3">LysM domain-containing protein</fullName>
    </recommendedName>
</protein>
<feature type="transmembrane region" description="Helical" evidence="2">
    <location>
        <begin position="41"/>
        <end position="66"/>
    </location>
</feature>
<accession>A0ABP5EL78</accession>
<dbReference type="PANTHER" id="PTHR35807">
    <property type="entry name" value="TRANSCRIPTIONAL REGULATOR REDD-RELATED"/>
    <property type="match status" value="1"/>
</dbReference>
<evidence type="ECO:0000313" key="5">
    <source>
        <dbReference type="Proteomes" id="UP001499854"/>
    </source>
</evidence>
<comment type="caution">
    <text evidence="4">The sequence shown here is derived from an EMBL/GenBank/DDBJ whole genome shotgun (WGS) entry which is preliminary data.</text>
</comment>
<dbReference type="PROSITE" id="PS51782">
    <property type="entry name" value="LYSM"/>
    <property type="match status" value="1"/>
</dbReference>
<feature type="transmembrane region" description="Helical" evidence="2">
    <location>
        <begin position="135"/>
        <end position="156"/>
    </location>
</feature>
<dbReference type="Gene3D" id="1.25.40.10">
    <property type="entry name" value="Tetratricopeptide repeat domain"/>
    <property type="match status" value="1"/>
</dbReference>
<feature type="transmembrane region" description="Helical" evidence="2">
    <location>
        <begin position="97"/>
        <end position="123"/>
    </location>
</feature>
<feature type="compositionally biased region" description="Basic and acidic residues" evidence="1">
    <location>
        <begin position="799"/>
        <end position="818"/>
    </location>
</feature>
<feature type="compositionally biased region" description="Pro residues" evidence="1">
    <location>
        <begin position="826"/>
        <end position="836"/>
    </location>
</feature>
<name>A0ABP5EL78_9ACTN</name>
<keyword evidence="2" id="KW-0472">Membrane</keyword>
<gene>
    <name evidence="4" type="ORF">GCM10009838_79070</name>
</gene>
<feature type="region of interest" description="Disordered" evidence="1">
    <location>
        <begin position="282"/>
        <end position="349"/>
    </location>
</feature>
<proteinExistence type="predicted"/>
<keyword evidence="5" id="KW-1185">Reference proteome</keyword>